<keyword evidence="2" id="KW-0813">Transport</keyword>
<evidence type="ECO:0000256" key="3">
    <source>
        <dbReference type="ARBA" id="ARBA00022554"/>
    </source>
</evidence>
<dbReference type="GO" id="GO:0140417">
    <property type="term" value="F:intracellularly ATP-gated calcium channel activity"/>
    <property type="evidence" value="ECO:0007669"/>
    <property type="project" value="UniProtKB-ARBA"/>
</dbReference>
<comment type="similarity">
    <text evidence="1">Belongs to the P2X receptor family.</text>
</comment>
<evidence type="ECO:0000256" key="5">
    <source>
        <dbReference type="ARBA" id="ARBA00022989"/>
    </source>
</evidence>
<organism evidence="13 14">
    <name type="scientific">Planoprotostelium fungivorum</name>
    <dbReference type="NCBI Taxonomy" id="1890364"/>
    <lineage>
        <taxon>Eukaryota</taxon>
        <taxon>Amoebozoa</taxon>
        <taxon>Evosea</taxon>
        <taxon>Variosea</taxon>
        <taxon>Cavosteliida</taxon>
        <taxon>Cavosteliaceae</taxon>
        <taxon>Planoprotostelium</taxon>
    </lineage>
</organism>
<dbReference type="Gene3D" id="1.10.287.940">
    <property type="entry name" value="atp-gated p2x4 ion channel"/>
    <property type="match status" value="1"/>
</dbReference>
<evidence type="ECO:0000256" key="9">
    <source>
        <dbReference type="ARBA" id="ARBA00023303"/>
    </source>
</evidence>
<dbReference type="Proteomes" id="UP000241769">
    <property type="component" value="Unassembled WGS sequence"/>
</dbReference>
<feature type="transmembrane region" description="Helical" evidence="12">
    <location>
        <begin position="200"/>
        <end position="223"/>
    </location>
</feature>
<dbReference type="PANTHER" id="PTHR10125">
    <property type="entry name" value="P2X PURINOCEPTOR"/>
    <property type="match status" value="1"/>
</dbReference>
<protein>
    <submittedName>
        <fullName evidence="13">P2X purinoceptor 4</fullName>
    </submittedName>
</protein>
<dbReference type="Gene3D" id="2.60.490.10">
    <property type="entry name" value="atp-gated p2x4 ion channel domain"/>
    <property type="match status" value="1"/>
</dbReference>
<evidence type="ECO:0000256" key="7">
    <source>
        <dbReference type="ARBA" id="ARBA00023136"/>
    </source>
</evidence>
<name>A0A2P6N0A5_9EUKA</name>
<keyword evidence="14" id="KW-1185">Reference proteome</keyword>
<accession>A0A2P6N0A5</accession>
<dbReference type="GO" id="GO:0031164">
    <property type="term" value="C:contractile vacuolar membrane"/>
    <property type="evidence" value="ECO:0007669"/>
    <property type="project" value="UniProtKB-SubCell"/>
</dbReference>
<dbReference type="GO" id="GO:0071476">
    <property type="term" value="P:cellular hypotonic response"/>
    <property type="evidence" value="ECO:0007669"/>
    <property type="project" value="UniProtKB-ARBA"/>
</dbReference>
<dbReference type="OrthoDB" id="494673at2759"/>
<feature type="transmembrane region" description="Helical" evidence="12">
    <location>
        <begin position="307"/>
        <end position="325"/>
    </location>
</feature>
<dbReference type="AlphaFoldDB" id="A0A2P6N0A5"/>
<evidence type="ECO:0000256" key="2">
    <source>
        <dbReference type="ARBA" id="ARBA00022448"/>
    </source>
</evidence>
<gene>
    <name evidence="13" type="ORF">PROFUN_14430</name>
</gene>
<dbReference type="InterPro" id="IPR059116">
    <property type="entry name" value="P2X_receptor"/>
</dbReference>
<keyword evidence="3" id="KW-0926">Vacuole</keyword>
<dbReference type="EMBL" id="MDYQ01000268">
    <property type="protein sequence ID" value="PRP77373.1"/>
    <property type="molecule type" value="Genomic_DNA"/>
</dbReference>
<dbReference type="GO" id="GO:0050848">
    <property type="term" value="P:regulation of calcium-mediated signaling"/>
    <property type="evidence" value="ECO:0007669"/>
    <property type="project" value="UniProtKB-ARBA"/>
</dbReference>
<dbReference type="InterPro" id="IPR027309">
    <property type="entry name" value="P2X_extracellular_dom_sf"/>
</dbReference>
<keyword evidence="11" id="KW-0175">Coiled coil</keyword>
<evidence type="ECO:0000256" key="4">
    <source>
        <dbReference type="ARBA" id="ARBA00022692"/>
    </source>
</evidence>
<evidence type="ECO:0000256" key="1">
    <source>
        <dbReference type="ARBA" id="ARBA00009848"/>
    </source>
</evidence>
<evidence type="ECO:0000313" key="14">
    <source>
        <dbReference type="Proteomes" id="UP000241769"/>
    </source>
</evidence>
<feature type="transmembrane region" description="Helical" evidence="12">
    <location>
        <begin position="345"/>
        <end position="366"/>
    </location>
</feature>
<comment type="subcellular location">
    <subcellularLocation>
        <location evidence="10">Contractile vacuole membrane</location>
    </subcellularLocation>
</comment>
<dbReference type="Pfam" id="PF00864">
    <property type="entry name" value="P2X_receptor"/>
    <property type="match status" value="1"/>
</dbReference>
<evidence type="ECO:0000256" key="10">
    <source>
        <dbReference type="ARBA" id="ARBA00037850"/>
    </source>
</evidence>
<keyword evidence="8" id="KW-1071">Ligand-gated ion channel</keyword>
<evidence type="ECO:0000256" key="8">
    <source>
        <dbReference type="ARBA" id="ARBA00023286"/>
    </source>
</evidence>
<reference evidence="13 14" key="1">
    <citation type="journal article" date="2018" name="Genome Biol. Evol.">
        <title>Multiple Roots of Fruiting Body Formation in Amoebozoa.</title>
        <authorList>
            <person name="Hillmann F."/>
            <person name="Forbes G."/>
            <person name="Novohradska S."/>
            <person name="Ferling I."/>
            <person name="Riege K."/>
            <person name="Groth M."/>
            <person name="Westermann M."/>
            <person name="Marz M."/>
            <person name="Spaller T."/>
            <person name="Winckler T."/>
            <person name="Schaap P."/>
            <person name="Glockner G."/>
        </authorList>
    </citation>
    <scope>NUCLEOTIDE SEQUENCE [LARGE SCALE GENOMIC DNA]</scope>
    <source>
        <strain evidence="13 14">Jena</strain>
    </source>
</reference>
<evidence type="ECO:0000256" key="6">
    <source>
        <dbReference type="ARBA" id="ARBA00023065"/>
    </source>
</evidence>
<dbReference type="InParanoid" id="A0A2P6N0A5"/>
<proteinExistence type="inferred from homology"/>
<keyword evidence="5 12" id="KW-1133">Transmembrane helix</keyword>
<keyword evidence="4 12" id="KW-0812">Transmembrane</keyword>
<dbReference type="PANTHER" id="PTHR10125:SF31">
    <property type="entry name" value="P2X RECEPTOR E"/>
    <property type="match status" value="1"/>
</dbReference>
<feature type="transmembrane region" description="Helical" evidence="12">
    <location>
        <begin position="647"/>
        <end position="666"/>
    </location>
</feature>
<feature type="coiled-coil region" evidence="11">
    <location>
        <begin position="111"/>
        <end position="145"/>
    </location>
</feature>
<keyword evidence="7 12" id="KW-0472">Membrane</keyword>
<evidence type="ECO:0000313" key="13">
    <source>
        <dbReference type="EMBL" id="PRP77373.1"/>
    </source>
</evidence>
<keyword evidence="6" id="KW-0406">Ion transport</keyword>
<sequence>MNRFRSVGVFYVGLRLYLVELDMFGTILFDWPAQAQRPTNPSDLKLRVQMNRNLKRSVQTDLFYSHFDPSESNPSDRLATLLVQAQAQRDRLFSLLNDTKMEYARMRSPKKSTEKTERKQYRAKIEALKQNLNLMEDLIRTTSNISGHLDTMMSAGNILYMAIDSSRRVMYLDNKLFPTYCDANYITFGKKSRWCQRNPAAVAAAVVPLFFIPFGALVAAPALDRTIPSHLHVLQKQLSHDSLKDLKKAESYARTHLHSSESVDIETIIVGGPQETSGAYTSERCLFTCARIIDATTVGQMKKPEGLLTFFLIPFSNSMAMWGYVKGFLTVKTVKLVEIKNWKLGLLNWLIILGLLGYIIGVQIVWHKGYQKVDQLSGNVNIKVKGNAYTNVNGTIQNWDEFDAVYPPKEDNAFFLTTSYVATLRQKRDTCTTIDKTLFCDETTPCVPLASKGTGIIANDTCINNRCYAYAWCPIENDKVPLIHLQGIQNFTVFPKASGFFPHFNLTVSNAKGPKIRDNYNLFNISTILNGSPEGDNINAAHVNLDEVMETGALIVGTLIWDCNLDKSPDECDATMQFRRVDELDPKKTFSPGYNFRYTSTYQSLENGQYVQRRDLYKVYGLRFVFLVAGTGGKFDFVTMVTSLGSGIALLSIATVIIDIMLVYIVPRKDVYKVHKFESLSRPTSELPKMNEEGGERQHLLP</sequence>
<evidence type="ECO:0000256" key="12">
    <source>
        <dbReference type="SAM" id="Phobius"/>
    </source>
</evidence>
<keyword evidence="9" id="KW-0407">Ion channel</keyword>
<comment type="caution">
    <text evidence="13">The sequence shown here is derived from an EMBL/GenBank/DDBJ whole genome shotgun (WGS) entry which is preliminary data.</text>
</comment>
<evidence type="ECO:0000256" key="11">
    <source>
        <dbReference type="SAM" id="Coils"/>
    </source>
</evidence>